<evidence type="ECO:0000256" key="1">
    <source>
        <dbReference type="PROSITE-ProRule" id="PRU00169"/>
    </source>
</evidence>
<evidence type="ECO:0000259" key="3">
    <source>
        <dbReference type="PROSITE" id="PS50887"/>
    </source>
</evidence>
<dbReference type="RefSeq" id="WP_217065048.1">
    <property type="nucleotide sequence ID" value="NZ_JAHQCS010000059.1"/>
</dbReference>
<keyword evidence="5" id="KW-1185">Reference proteome</keyword>
<organism evidence="4 5">
    <name type="scientific">Evansella tamaricis</name>
    <dbReference type="NCBI Taxonomy" id="2069301"/>
    <lineage>
        <taxon>Bacteria</taxon>
        <taxon>Bacillati</taxon>
        <taxon>Bacillota</taxon>
        <taxon>Bacilli</taxon>
        <taxon>Bacillales</taxon>
        <taxon>Bacillaceae</taxon>
        <taxon>Evansella</taxon>
    </lineage>
</organism>
<dbReference type="Pfam" id="PF00072">
    <property type="entry name" value="Response_reg"/>
    <property type="match status" value="1"/>
</dbReference>
<dbReference type="PANTHER" id="PTHR45138:SF9">
    <property type="entry name" value="DIGUANYLATE CYCLASE DGCM-RELATED"/>
    <property type="match status" value="1"/>
</dbReference>
<dbReference type="PROSITE" id="PS50887">
    <property type="entry name" value="GGDEF"/>
    <property type="match status" value="1"/>
</dbReference>
<evidence type="ECO:0000313" key="4">
    <source>
        <dbReference type="EMBL" id="MBU9711161.1"/>
    </source>
</evidence>
<dbReference type="SMART" id="SM00267">
    <property type="entry name" value="GGDEF"/>
    <property type="match status" value="1"/>
</dbReference>
<evidence type="ECO:0000259" key="2">
    <source>
        <dbReference type="PROSITE" id="PS50110"/>
    </source>
</evidence>
<feature type="modified residue" description="4-aspartylphosphate" evidence="1">
    <location>
        <position position="464"/>
    </location>
</feature>
<dbReference type="InterPro" id="IPR000160">
    <property type="entry name" value="GGDEF_dom"/>
</dbReference>
<proteinExistence type="predicted"/>
<dbReference type="Pfam" id="PF00990">
    <property type="entry name" value="GGDEF"/>
    <property type="match status" value="1"/>
</dbReference>
<keyword evidence="1" id="KW-0597">Phosphoprotein</keyword>
<name>A0ABS6JC60_9BACI</name>
<dbReference type="InterPro" id="IPR001789">
    <property type="entry name" value="Sig_transdc_resp-reg_receiver"/>
</dbReference>
<dbReference type="PROSITE" id="PS50110">
    <property type="entry name" value="RESPONSE_REGULATORY"/>
    <property type="match status" value="2"/>
</dbReference>
<evidence type="ECO:0000313" key="5">
    <source>
        <dbReference type="Proteomes" id="UP000784880"/>
    </source>
</evidence>
<dbReference type="SMART" id="SM00448">
    <property type="entry name" value="REC"/>
    <property type="match status" value="2"/>
</dbReference>
<comment type="caution">
    <text evidence="4">The sequence shown here is derived from an EMBL/GenBank/DDBJ whole genome shotgun (WGS) entry which is preliminary data.</text>
</comment>
<reference evidence="4 5" key="1">
    <citation type="submission" date="2021-06" db="EMBL/GenBank/DDBJ databases">
        <title>Bacillus sp. RD4P76, an endophyte from a halophyte.</title>
        <authorList>
            <person name="Sun J.-Q."/>
        </authorList>
    </citation>
    <scope>NUCLEOTIDE SEQUENCE [LARGE SCALE GENOMIC DNA]</scope>
    <source>
        <strain evidence="4 5">CGMCC 1.15917</strain>
    </source>
</reference>
<sequence length="537" mass="62739">MKETSKYEKRFFERVVRQLGNLNAKDFIEEREMYLFLHNIKGTAGSIGLEKLSEEVEEKLLSLSPESTRSKPLSEWIENLSLLASLIPVKEIDDPQDDIMPQINNENAMILIVDENIDALEGLKTKLDRSGFLVVGAVSEEKIREWIFTENIDLIITRKKQIDLGAAVYLKKLLYLSKPYFTPVVLITHETDSDKIIRTYQMGVSDVITMDTKFEVLQALLKNRIELRKNFTKSLMIDEVTGAFNKKYLDHEFQKIFNDYTREKKAFSVVMIDLDHFKKVNDHYGHMTGDRVLKQFVTFINENKRKMDTLIRVGGEEFCMLLPQTNTNQANLFINRLREGFSKIPFEMKDNHFFVTFSAGITEVSNETQPLKVLMEEADLALYKSKNNGRNQVSIYNQQQGPIKKTLNIIIVDDDPIIRDILRSHFSNEHFNDWEIIVHTYKDGSELLEANWYHSHQKYLFLLDGVMPKLDGMELLKILRANYPDREMLVIMLTARKSEQEIVRSLEIGADDYMIKPFKINELSSRIKRLMRRVWIR</sequence>
<dbReference type="NCBIfam" id="TIGR00254">
    <property type="entry name" value="GGDEF"/>
    <property type="match status" value="1"/>
</dbReference>
<feature type="domain" description="Response regulatory" evidence="2">
    <location>
        <begin position="109"/>
        <end position="225"/>
    </location>
</feature>
<dbReference type="CDD" id="cd01949">
    <property type="entry name" value="GGDEF"/>
    <property type="match status" value="1"/>
</dbReference>
<protein>
    <submittedName>
        <fullName evidence="4">Diguanylate cyclase</fullName>
        <ecNumber evidence="4">2.7.7.65</ecNumber>
    </submittedName>
</protein>
<accession>A0ABS6JC60</accession>
<dbReference type="InterPro" id="IPR050469">
    <property type="entry name" value="Diguanylate_Cyclase"/>
</dbReference>
<gene>
    <name evidence="4" type="ORF">KS419_05380</name>
</gene>
<dbReference type="EMBL" id="JAHQCS010000059">
    <property type="protein sequence ID" value="MBU9711161.1"/>
    <property type="molecule type" value="Genomic_DNA"/>
</dbReference>
<dbReference type="PANTHER" id="PTHR45138">
    <property type="entry name" value="REGULATORY COMPONENTS OF SENSORY TRANSDUCTION SYSTEM"/>
    <property type="match status" value="1"/>
</dbReference>
<feature type="domain" description="Response regulatory" evidence="2">
    <location>
        <begin position="408"/>
        <end position="531"/>
    </location>
</feature>
<feature type="domain" description="GGDEF" evidence="3">
    <location>
        <begin position="265"/>
        <end position="398"/>
    </location>
</feature>
<comment type="caution">
    <text evidence="1">Lacks conserved residue(s) required for the propagation of feature annotation.</text>
</comment>
<dbReference type="Proteomes" id="UP000784880">
    <property type="component" value="Unassembled WGS sequence"/>
</dbReference>
<keyword evidence="4" id="KW-0548">Nucleotidyltransferase</keyword>
<keyword evidence="4" id="KW-0808">Transferase</keyword>
<dbReference type="EC" id="2.7.7.65" evidence="4"/>
<dbReference type="GO" id="GO:0052621">
    <property type="term" value="F:diguanylate cyclase activity"/>
    <property type="evidence" value="ECO:0007669"/>
    <property type="project" value="UniProtKB-EC"/>
</dbReference>